<evidence type="ECO:0000256" key="11">
    <source>
        <dbReference type="ARBA" id="ARBA00023145"/>
    </source>
</evidence>
<evidence type="ECO:0000256" key="15">
    <source>
        <dbReference type="ARBA" id="ARBA00052013"/>
    </source>
</evidence>
<dbReference type="Gene3D" id="1.20.120.980">
    <property type="entry name" value="Serine carboxypeptidase S28, SKS domain"/>
    <property type="match status" value="1"/>
</dbReference>
<dbReference type="PANTHER" id="PTHR11010">
    <property type="entry name" value="PROTEASE S28 PRO-X CARBOXYPEPTIDASE-RELATED"/>
    <property type="match status" value="1"/>
</dbReference>
<dbReference type="SUPFAM" id="SSF55729">
    <property type="entry name" value="Acyl-CoA N-acyltransferases (Nat)"/>
    <property type="match status" value="1"/>
</dbReference>
<keyword evidence="11" id="KW-0865">Zymogen</keyword>
<evidence type="ECO:0000256" key="22">
    <source>
        <dbReference type="SAM" id="SignalP"/>
    </source>
</evidence>
<dbReference type="GO" id="GO:0004185">
    <property type="term" value="F:serine-type carboxypeptidase activity"/>
    <property type="evidence" value="ECO:0007669"/>
    <property type="project" value="UniProtKB-EC"/>
</dbReference>
<dbReference type="CDD" id="cd04301">
    <property type="entry name" value="NAT_SF"/>
    <property type="match status" value="1"/>
</dbReference>
<evidence type="ECO:0000256" key="4">
    <source>
        <dbReference type="ARBA" id="ARBA00022645"/>
    </source>
</evidence>
<dbReference type="EC" id="3.4.16.2" evidence="17"/>
<dbReference type="SUPFAM" id="SSF53474">
    <property type="entry name" value="alpha/beta-Hydrolases"/>
    <property type="match status" value="1"/>
</dbReference>
<keyword evidence="7 22" id="KW-0732">Signal</keyword>
<dbReference type="InterPro" id="IPR000182">
    <property type="entry name" value="GNAT_dom"/>
</dbReference>
<keyword evidence="6" id="KW-0479">Metal-binding</keyword>
<dbReference type="Pfam" id="PF00583">
    <property type="entry name" value="Acetyltransf_1"/>
    <property type="match status" value="1"/>
</dbReference>
<evidence type="ECO:0000256" key="19">
    <source>
        <dbReference type="ARBA" id="ARBA00076475"/>
    </source>
</evidence>
<evidence type="ECO:0000256" key="20">
    <source>
        <dbReference type="ARBA" id="ARBA00076608"/>
    </source>
</evidence>
<dbReference type="GO" id="GO:0008239">
    <property type="term" value="F:dipeptidyl-peptidase activity"/>
    <property type="evidence" value="ECO:0007669"/>
    <property type="project" value="TreeGrafter"/>
</dbReference>
<keyword evidence="5" id="KW-0645">Protease</keyword>
<evidence type="ECO:0000256" key="17">
    <source>
        <dbReference type="ARBA" id="ARBA00066456"/>
    </source>
</evidence>
<keyword evidence="10" id="KW-0862">Zinc</keyword>
<evidence type="ECO:0000256" key="10">
    <source>
        <dbReference type="ARBA" id="ARBA00022833"/>
    </source>
</evidence>
<protein>
    <recommendedName>
        <fullName evidence="18">Lysosomal Pro-X carboxypeptidase</fullName>
        <ecNumber evidence="17">3.4.16.2</ecNumber>
    </recommendedName>
    <alternativeName>
        <fullName evidence="20">Proline carboxypeptidase</fullName>
    </alternativeName>
    <alternativeName>
        <fullName evidence="19">Prolylcarboxypeptidase</fullName>
    </alternativeName>
</protein>
<dbReference type="PANTHER" id="PTHR11010:SF38">
    <property type="entry name" value="LYSOSOMAL PRO-X CARBOXYPEPTIDASE"/>
    <property type="match status" value="1"/>
</dbReference>
<evidence type="ECO:0000256" key="12">
    <source>
        <dbReference type="ARBA" id="ARBA00023157"/>
    </source>
</evidence>
<evidence type="ECO:0000256" key="16">
    <source>
        <dbReference type="ARBA" id="ARBA00059701"/>
    </source>
</evidence>
<dbReference type="AlphaFoldDB" id="A0A2H1VYC1"/>
<dbReference type="SUPFAM" id="SSF57903">
    <property type="entry name" value="FYVE/PHD zinc finger"/>
    <property type="match status" value="1"/>
</dbReference>
<evidence type="ECO:0000256" key="14">
    <source>
        <dbReference type="ARBA" id="ARBA00023228"/>
    </source>
</evidence>
<accession>A0A2H1VYC1</accession>
<dbReference type="InterPro" id="IPR029058">
    <property type="entry name" value="AB_hydrolase_fold"/>
</dbReference>
<dbReference type="Gene3D" id="3.90.980.20">
    <property type="match status" value="1"/>
</dbReference>
<keyword evidence="4" id="KW-0121">Carboxypeptidase</keyword>
<feature type="compositionally biased region" description="Basic and acidic residues" evidence="21">
    <location>
        <begin position="788"/>
        <end position="804"/>
    </location>
</feature>
<dbReference type="InterPro" id="IPR042269">
    <property type="entry name" value="Ser_carbopepase_S28_SKS"/>
</dbReference>
<dbReference type="EMBL" id="ODYU01005208">
    <property type="protein sequence ID" value="SOQ45839.1"/>
    <property type="molecule type" value="Genomic_DNA"/>
</dbReference>
<comment type="function">
    <text evidence="16">Cleaves C-terminal amino acids linked to proline in peptides such as angiotensin II, III and des-Arg9-bradykinin. This cleavage occurs at acidic pH, but enzymatic activity is retained with some substrates at neutral pH.</text>
</comment>
<dbReference type="GO" id="GO:0006508">
    <property type="term" value="P:proteolysis"/>
    <property type="evidence" value="ECO:0007669"/>
    <property type="project" value="UniProtKB-KW"/>
</dbReference>
<dbReference type="FunFam" id="1.20.120.980:FF:000002">
    <property type="entry name" value="lysosomal Pro-X carboxypeptidase"/>
    <property type="match status" value="1"/>
</dbReference>
<gene>
    <name evidence="24" type="ORF">SFRICE_005708</name>
</gene>
<evidence type="ECO:0000256" key="5">
    <source>
        <dbReference type="ARBA" id="ARBA00022670"/>
    </source>
</evidence>
<dbReference type="InterPro" id="IPR011011">
    <property type="entry name" value="Znf_FYVE_PHD"/>
</dbReference>
<name>A0A2H1VYC1_SPOFR</name>
<evidence type="ECO:0000256" key="21">
    <source>
        <dbReference type="SAM" id="MobiDB-lite"/>
    </source>
</evidence>
<dbReference type="PROSITE" id="PS51186">
    <property type="entry name" value="GNAT"/>
    <property type="match status" value="1"/>
</dbReference>
<evidence type="ECO:0000256" key="18">
    <source>
        <dbReference type="ARBA" id="ARBA00073691"/>
    </source>
</evidence>
<dbReference type="InterPro" id="IPR001965">
    <property type="entry name" value="Znf_PHD"/>
</dbReference>
<comment type="subcellular location">
    <subcellularLocation>
        <location evidence="1">Lysosome</location>
    </subcellularLocation>
</comment>
<evidence type="ECO:0000256" key="1">
    <source>
        <dbReference type="ARBA" id="ARBA00004371"/>
    </source>
</evidence>
<feature type="chain" id="PRO_5013708960" description="Lysosomal Pro-X carboxypeptidase" evidence="22">
    <location>
        <begin position="18"/>
        <end position="1148"/>
    </location>
</feature>
<dbReference type="InterPro" id="IPR016181">
    <property type="entry name" value="Acyl_CoA_acyltransferase"/>
</dbReference>
<feature type="signal peptide" evidence="22">
    <location>
        <begin position="1"/>
        <end position="17"/>
    </location>
</feature>
<sequence length="1148" mass="131431">MFQTILYTVVSLVLVQAEYKYETKWFRVPLDHFGFQRNETFEIKYLVNDENWDQGSGPIFFYTGNEGQIEVFAKHTGFMWEIAKEFRAKLVFAEHRYYGASMPFGNKSLDNEHIGYLSSAQALADYADLINYLQGNVVKPRYPVIAFGGSYGGMLAAYFRIKYPHIVAGAIAASAPVHMFTGMVPCGVFNRLVTSSFRSADTHCSKNIKQSWSVIRQYSSTTNGSEALRKAFNLCSPVKNATDLEVLMEFLQSMYSSLAMVNYPFASDFLTSLPAEPVRVVCQYLNQTLTGDKLLEAIGKVIDIYTNYDKKNKCVDFMKGDDYGNLDAAGWDFQACTEMVMPMCADGVNDMFEPDPWNITKFAEDCHKKYNVYPRVEMARLEYGGNRLHASSNIVFSNGLRDPWTGGGILDSLNESVRAVVIVDSAHHLDLMPSNPSDPEPVKIARNIHKQHISRWIQDFKDQLATTLPAEDAVVIPEAVMNSLSTVCKYCSEPENKQDRPSLVCGNCFSYVHINCLRRSSTPGDFACDVFFDFVCEDCSLTNREVFKRNRFPWVSVIYLTLHHLNIQSYGISNHGYFHYKTHICSFIDRYWQALFGSQIKQKKNWVGTIAGVLSVYNKLFFKSGSAVLGETGWWKLLHNFSPAVAAHIIQEVSKDKPKVRPRNQPSIDKNLFLAKVTEMGYKDLINNENSVCMPPSDPVPCKKRRVDSDELSAVSSTSFYDQQDSDGRNELADEYVFDDQLNLLTHKDPYSDLEFRGFDFAPSNRLVPVQSDSSSIHSFQPSMMYDSDSHSRSGSEQETRKVFERPKKPVVEEKPIRRESLFSTELNSVDNPWEDPLPKSEPDLIEMTQYEEIQLLKKVENLILRVKDPNKKGYLSRLRAKLALRRLKRHKHLPVFDLDKEVKILGGYVSEDPRTVINSERVLDRFQRSYLIDNLSGTIASTNYGTLLLSDIEPTPYRSLYSGAILKPYIRRDGDSAPTWLKLTDELLRRTNRHIKDYEPPPRATIDYSYVRPQHIAAVNNLCAQFFWPVTEALQYPEFSCVVTYKRLVIGCAFLVPDVNHNEAYISFVLTRPEWRNAKIATFMLYHLLQTCTGKDVTLHVSPTNPAIFLYQKFGFKVEELIQDFYEKYYDIDYKGCRHALFLRLVR</sequence>
<dbReference type="GO" id="GO:0016747">
    <property type="term" value="F:acyltransferase activity, transferring groups other than amino-acyl groups"/>
    <property type="evidence" value="ECO:0007669"/>
    <property type="project" value="InterPro"/>
</dbReference>
<dbReference type="Gene3D" id="3.40.50.1820">
    <property type="entry name" value="alpha/beta hydrolase"/>
    <property type="match status" value="1"/>
</dbReference>
<evidence type="ECO:0000256" key="6">
    <source>
        <dbReference type="ARBA" id="ARBA00022723"/>
    </source>
</evidence>
<dbReference type="Gene3D" id="3.40.630.30">
    <property type="match status" value="1"/>
</dbReference>
<organism evidence="24">
    <name type="scientific">Spodoptera frugiperda</name>
    <name type="common">Fall armyworm</name>
    <dbReference type="NCBI Taxonomy" id="7108"/>
    <lineage>
        <taxon>Eukaryota</taxon>
        <taxon>Metazoa</taxon>
        <taxon>Ecdysozoa</taxon>
        <taxon>Arthropoda</taxon>
        <taxon>Hexapoda</taxon>
        <taxon>Insecta</taxon>
        <taxon>Pterygota</taxon>
        <taxon>Neoptera</taxon>
        <taxon>Endopterygota</taxon>
        <taxon>Lepidoptera</taxon>
        <taxon>Glossata</taxon>
        <taxon>Ditrysia</taxon>
        <taxon>Noctuoidea</taxon>
        <taxon>Noctuidae</taxon>
        <taxon>Amphipyrinae</taxon>
        <taxon>Spodoptera</taxon>
    </lineage>
</organism>
<evidence type="ECO:0000256" key="3">
    <source>
        <dbReference type="ARBA" id="ARBA00011738"/>
    </source>
</evidence>
<evidence type="ECO:0000256" key="2">
    <source>
        <dbReference type="ARBA" id="ARBA00011079"/>
    </source>
</evidence>
<keyword evidence="8" id="KW-0863">Zinc-finger</keyword>
<comment type="catalytic activity">
    <reaction evidence="15">
        <text>Cleavage of a -Pro-|-Xaa bond to release a C-terminal amino acid.</text>
        <dbReference type="EC" id="3.4.16.2"/>
    </reaction>
</comment>
<dbReference type="Pfam" id="PF05577">
    <property type="entry name" value="Peptidase_S28"/>
    <property type="match status" value="1"/>
</dbReference>
<evidence type="ECO:0000256" key="13">
    <source>
        <dbReference type="ARBA" id="ARBA00023180"/>
    </source>
</evidence>
<dbReference type="SMART" id="SM00249">
    <property type="entry name" value="PHD"/>
    <property type="match status" value="1"/>
</dbReference>
<feature type="compositionally biased region" description="Polar residues" evidence="21">
    <location>
        <begin position="773"/>
        <end position="782"/>
    </location>
</feature>
<keyword evidence="9" id="KW-0378">Hydrolase</keyword>
<dbReference type="GO" id="GO:0008270">
    <property type="term" value="F:zinc ion binding"/>
    <property type="evidence" value="ECO:0007669"/>
    <property type="project" value="UniProtKB-KW"/>
</dbReference>
<dbReference type="GO" id="GO:0005764">
    <property type="term" value="C:lysosome"/>
    <property type="evidence" value="ECO:0007669"/>
    <property type="project" value="UniProtKB-SubCell"/>
</dbReference>
<comment type="similarity">
    <text evidence="2">Belongs to the peptidase S28 family.</text>
</comment>
<evidence type="ECO:0000259" key="23">
    <source>
        <dbReference type="PROSITE" id="PS51186"/>
    </source>
</evidence>
<dbReference type="InterPro" id="IPR008758">
    <property type="entry name" value="Peptidase_S28"/>
</dbReference>
<evidence type="ECO:0000256" key="7">
    <source>
        <dbReference type="ARBA" id="ARBA00022729"/>
    </source>
</evidence>
<keyword evidence="13" id="KW-0325">Glycoprotein</keyword>
<reference evidence="24" key="1">
    <citation type="submission" date="2016-07" db="EMBL/GenBank/DDBJ databases">
        <authorList>
            <person name="Bretaudeau A."/>
        </authorList>
    </citation>
    <scope>NUCLEOTIDE SEQUENCE</scope>
    <source>
        <strain evidence="24">Rice</strain>
        <tissue evidence="24">Whole body</tissue>
    </source>
</reference>
<dbReference type="FunFam" id="3.40.630.30:FF:000013">
    <property type="entry name" value="cysteine-rich protein 2-binding protein-like"/>
    <property type="match status" value="1"/>
</dbReference>
<evidence type="ECO:0000313" key="24">
    <source>
        <dbReference type="EMBL" id="SOQ45839.1"/>
    </source>
</evidence>
<evidence type="ECO:0000256" key="9">
    <source>
        <dbReference type="ARBA" id="ARBA00022801"/>
    </source>
</evidence>
<comment type="subunit">
    <text evidence="3">Homodimer.</text>
</comment>
<keyword evidence="14" id="KW-0458">Lysosome</keyword>
<feature type="domain" description="N-acetyltransferase" evidence="23">
    <location>
        <begin position="1007"/>
        <end position="1145"/>
    </location>
</feature>
<dbReference type="CDD" id="cd15489">
    <property type="entry name" value="PHD_SF"/>
    <property type="match status" value="1"/>
</dbReference>
<keyword evidence="12" id="KW-1015">Disulfide bond</keyword>
<feature type="region of interest" description="Disordered" evidence="21">
    <location>
        <begin position="773"/>
        <end position="804"/>
    </location>
</feature>
<evidence type="ECO:0000256" key="8">
    <source>
        <dbReference type="ARBA" id="ARBA00022771"/>
    </source>
</evidence>
<proteinExistence type="inferred from homology"/>